<gene>
    <name evidence="1" type="ORF">MNBD_NITROSPIRAE03-1214</name>
</gene>
<reference evidence="1" key="1">
    <citation type="submission" date="2018-06" db="EMBL/GenBank/DDBJ databases">
        <authorList>
            <person name="Zhirakovskaya E."/>
        </authorList>
    </citation>
    <scope>NUCLEOTIDE SEQUENCE</scope>
</reference>
<accession>A0A3B1CJK3</accession>
<dbReference type="AlphaFoldDB" id="A0A3B1CJK3"/>
<sequence length="62" mass="7120">SKTGTHLEKAVESYNQGVRSVESRLLHSVRRFKELGISSRKEVPVLEEIDERPRGVDIRESE</sequence>
<name>A0A3B1CJK3_9ZZZZ</name>
<evidence type="ECO:0000313" key="1">
    <source>
        <dbReference type="EMBL" id="VAX28432.1"/>
    </source>
</evidence>
<feature type="non-terminal residue" evidence="1">
    <location>
        <position position="1"/>
    </location>
</feature>
<organism evidence="1">
    <name type="scientific">hydrothermal vent metagenome</name>
    <dbReference type="NCBI Taxonomy" id="652676"/>
    <lineage>
        <taxon>unclassified sequences</taxon>
        <taxon>metagenomes</taxon>
        <taxon>ecological metagenomes</taxon>
    </lineage>
</organism>
<protein>
    <recommendedName>
        <fullName evidence="2">DNA recombination protein RmuC</fullName>
    </recommendedName>
</protein>
<evidence type="ECO:0008006" key="2">
    <source>
        <dbReference type="Google" id="ProtNLM"/>
    </source>
</evidence>
<proteinExistence type="predicted"/>
<dbReference type="EMBL" id="UOGI01000023">
    <property type="protein sequence ID" value="VAX28432.1"/>
    <property type="molecule type" value="Genomic_DNA"/>
</dbReference>